<keyword evidence="2" id="KW-1185">Reference proteome</keyword>
<evidence type="ECO:0000313" key="1">
    <source>
        <dbReference type="EMBL" id="MDZ5663684.1"/>
    </source>
</evidence>
<dbReference type="Proteomes" id="UP001291999">
    <property type="component" value="Unassembled WGS sequence"/>
</dbReference>
<dbReference type="NCBIfam" id="NF038085">
    <property type="entry name" value="MSMEG_6728_fam"/>
    <property type="match status" value="1"/>
</dbReference>
<accession>A0ABU5KGV9</accession>
<reference evidence="1 2" key="1">
    <citation type="submission" date="2023-11" db="EMBL/GenBank/DDBJ databases">
        <title>Novel species in genus Nocardioides.</title>
        <authorList>
            <person name="Zhou H."/>
        </authorList>
    </citation>
    <scope>NUCLEOTIDE SEQUENCE [LARGE SCALE GENOMIC DNA]</scope>
    <source>
        <strain evidence="1 2">S-58</strain>
    </source>
</reference>
<sequence>MQTFLPYPDFERSARSLDARRLGKQRVECLQVVRGLTVPTYGWRHHPAVKMWRGHLEALGRYTLVCCEVWTELGRADTCAATVMTDLRAAGVTQVRTQAELTEAGVLPAWLGDEDFHRSHQSALLRKDPELYGPLFPGVPPDLDYVWPLPVDGG</sequence>
<name>A0ABU5KGV9_9ACTN</name>
<organism evidence="1 2">
    <name type="scientific">Nocardioides renjunii</name>
    <dbReference type="NCBI Taxonomy" id="3095075"/>
    <lineage>
        <taxon>Bacteria</taxon>
        <taxon>Bacillati</taxon>
        <taxon>Actinomycetota</taxon>
        <taxon>Actinomycetes</taxon>
        <taxon>Propionibacteriales</taxon>
        <taxon>Nocardioidaceae</taxon>
        <taxon>Nocardioides</taxon>
    </lineage>
</organism>
<comment type="caution">
    <text evidence="1">The sequence shown here is derived from an EMBL/GenBank/DDBJ whole genome shotgun (WGS) entry which is preliminary data.</text>
</comment>
<proteinExistence type="predicted"/>
<evidence type="ECO:0000313" key="2">
    <source>
        <dbReference type="Proteomes" id="UP001291999"/>
    </source>
</evidence>
<gene>
    <name evidence="1" type="ORF">SFC79_18050</name>
</gene>
<dbReference type="Pfam" id="PF03013">
    <property type="entry name" value="Pyr_excise"/>
    <property type="match status" value="1"/>
</dbReference>
<dbReference type="EMBL" id="JAXQPW010000007">
    <property type="protein sequence ID" value="MDZ5663684.1"/>
    <property type="molecule type" value="Genomic_DNA"/>
</dbReference>
<protein>
    <submittedName>
        <fullName evidence="1">MSMEG_6728 family protein</fullName>
    </submittedName>
</protein>
<dbReference type="RefSeq" id="WP_322425405.1">
    <property type="nucleotide sequence ID" value="NZ_JAXQPW010000007.1"/>
</dbReference>
<dbReference type="InterPro" id="IPR004260">
    <property type="entry name" value="Pyr-dimer_DNA_glycosylase"/>
</dbReference>